<accession>A0A284RZ34</accession>
<dbReference type="Proteomes" id="UP000219338">
    <property type="component" value="Unassembled WGS sequence"/>
</dbReference>
<gene>
    <name evidence="2" type="ORF">ARMOST_17477</name>
</gene>
<protein>
    <submittedName>
        <fullName evidence="2">Uncharacterized protein</fullName>
    </submittedName>
</protein>
<evidence type="ECO:0000256" key="1">
    <source>
        <dbReference type="SAM" id="MobiDB-lite"/>
    </source>
</evidence>
<evidence type="ECO:0000313" key="3">
    <source>
        <dbReference type="Proteomes" id="UP000219338"/>
    </source>
</evidence>
<feature type="region of interest" description="Disordered" evidence="1">
    <location>
        <begin position="66"/>
        <end position="90"/>
    </location>
</feature>
<proteinExistence type="predicted"/>
<reference evidence="3" key="1">
    <citation type="journal article" date="2017" name="Nat. Ecol. Evol.">
        <title>Genome expansion and lineage-specific genetic innovations in the forest pathogenic fungi Armillaria.</title>
        <authorList>
            <person name="Sipos G."/>
            <person name="Prasanna A.N."/>
            <person name="Walter M.C."/>
            <person name="O'Connor E."/>
            <person name="Balint B."/>
            <person name="Krizsan K."/>
            <person name="Kiss B."/>
            <person name="Hess J."/>
            <person name="Varga T."/>
            <person name="Slot J."/>
            <person name="Riley R."/>
            <person name="Boka B."/>
            <person name="Rigling D."/>
            <person name="Barry K."/>
            <person name="Lee J."/>
            <person name="Mihaltcheva S."/>
            <person name="LaButti K."/>
            <person name="Lipzen A."/>
            <person name="Waldron R."/>
            <person name="Moloney N.M."/>
            <person name="Sperisen C."/>
            <person name="Kredics L."/>
            <person name="Vagvoelgyi C."/>
            <person name="Patrignani A."/>
            <person name="Fitzpatrick D."/>
            <person name="Nagy I."/>
            <person name="Doyle S."/>
            <person name="Anderson J.B."/>
            <person name="Grigoriev I.V."/>
            <person name="Gueldener U."/>
            <person name="Muensterkoetter M."/>
            <person name="Nagy L.G."/>
        </authorList>
    </citation>
    <scope>NUCLEOTIDE SEQUENCE [LARGE SCALE GENOMIC DNA]</scope>
    <source>
        <strain evidence="3">C18/9</strain>
    </source>
</reference>
<keyword evidence="3" id="KW-1185">Reference proteome</keyword>
<dbReference type="EMBL" id="FUEG01000022">
    <property type="protein sequence ID" value="SJL14025.1"/>
    <property type="molecule type" value="Genomic_DNA"/>
</dbReference>
<dbReference type="OMA" id="NKTHHRD"/>
<dbReference type="AlphaFoldDB" id="A0A284RZ34"/>
<name>A0A284RZ34_ARMOS</name>
<dbReference type="OrthoDB" id="2935442at2759"/>
<organism evidence="2 3">
    <name type="scientific">Armillaria ostoyae</name>
    <name type="common">Armillaria root rot fungus</name>
    <dbReference type="NCBI Taxonomy" id="47428"/>
    <lineage>
        <taxon>Eukaryota</taxon>
        <taxon>Fungi</taxon>
        <taxon>Dikarya</taxon>
        <taxon>Basidiomycota</taxon>
        <taxon>Agaricomycotina</taxon>
        <taxon>Agaricomycetes</taxon>
        <taxon>Agaricomycetidae</taxon>
        <taxon>Agaricales</taxon>
        <taxon>Marasmiineae</taxon>
        <taxon>Physalacriaceae</taxon>
        <taxon>Armillaria</taxon>
    </lineage>
</organism>
<sequence length="237" mass="26258">MNMNSHHVEDDEMIISKTIYSLTDTIGVAKVIEILHGMTGSSVEDLDIRYIGRTLKNYPATGYSPLQAIPPPRLNESPTATTRGTNREVPPSDPAAFDAWIVALFLRNVDTSYQHPEWLYARKRAPRHIPPTDPAAFDAWITSFFTCNKANKTHHRDAVRDVPYNSIFVDTLSNGPSGSATAMAGASYPQQGLPWWIVPPELPPLLRVPSPVVAATVPRWLSNGEPSVMFVSRAHIF</sequence>
<evidence type="ECO:0000313" key="2">
    <source>
        <dbReference type="EMBL" id="SJL14025.1"/>
    </source>
</evidence>